<evidence type="ECO:0000313" key="3">
    <source>
        <dbReference type="Proteomes" id="UP000594638"/>
    </source>
</evidence>
<gene>
    <name evidence="2" type="ORF">OLEA9_A099648</name>
</gene>
<dbReference type="Proteomes" id="UP000594638">
    <property type="component" value="Unassembled WGS sequence"/>
</dbReference>
<name>A0A8S0VC65_OLEEU</name>
<keyword evidence="3" id="KW-1185">Reference proteome</keyword>
<dbReference type="PANTHER" id="PTHR37714">
    <property type="entry name" value="PROTEIN, PUTATIVE-RELATED"/>
    <property type="match status" value="1"/>
</dbReference>
<comment type="caution">
    <text evidence="2">The sequence shown here is derived from an EMBL/GenBank/DDBJ whole genome shotgun (WGS) entry which is preliminary data.</text>
</comment>
<feature type="transmembrane region" description="Helical" evidence="1">
    <location>
        <begin position="6"/>
        <end position="25"/>
    </location>
</feature>
<dbReference type="AlphaFoldDB" id="A0A8S0VC65"/>
<dbReference type="PANTHER" id="PTHR37714:SF1">
    <property type="entry name" value="PROTEIN, PUTATIVE-RELATED"/>
    <property type="match status" value="1"/>
</dbReference>
<dbReference type="EMBL" id="CACTIH010009299">
    <property type="protein sequence ID" value="CAA3029266.1"/>
    <property type="molecule type" value="Genomic_DNA"/>
</dbReference>
<accession>A0A8S0VC65</accession>
<keyword evidence="1" id="KW-0472">Membrane</keyword>
<feature type="transmembrane region" description="Helical" evidence="1">
    <location>
        <begin position="37"/>
        <end position="56"/>
    </location>
</feature>
<sequence length="103" mass="11114">MAISDAVVGNLTTLYLVVIVAMKAYGLAAGRSFSSGYVLILSTIVVGLILVASLTWDVSRKATYALTRDHGHEMCRGGICWHGVAVKSPASQVRFRLPQQHIQ</sequence>
<evidence type="ECO:0000256" key="1">
    <source>
        <dbReference type="SAM" id="Phobius"/>
    </source>
</evidence>
<dbReference type="Gramene" id="OE9A099648T1">
    <property type="protein sequence ID" value="OE9A099648C1"/>
    <property type="gene ID" value="OE9A099648"/>
</dbReference>
<reference evidence="2 3" key="1">
    <citation type="submission" date="2019-12" db="EMBL/GenBank/DDBJ databases">
        <authorList>
            <person name="Alioto T."/>
            <person name="Alioto T."/>
            <person name="Gomez Garrido J."/>
        </authorList>
    </citation>
    <scope>NUCLEOTIDE SEQUENCE [LARGE SCALE GENOMIC DNA]</scope>
</reference>
<proteinExistence type="predicted"/>
<keyword evidence="1" id="KW-0812">Transmembrane</keyword>
<dbReference type="OrthoDB" id="1723061at2759"/>
<protein>
    <submittedName>
        <fullName evidence="2">Uncharacterized protein LOC111392173</fullName>
    </submittedName>
</protein>
<keyword evidence="1" id="KW-1133">Transmembrane helix</keyword>
<organism evidence="2 3">
    <name type="scientific">Olea europaea subsp. europaea</name>
    <dbReference type="NCBI Taxonomy" id="158383"/>
    <lineage>
        <taxon>Eukaryota</taxon>
        <taxon>Viridiplantae</taxon>
        <taxon>Streptophyta</taxon>
        <taxon>Embryophyta</taxon>
        <taxon>Tracheophyta</taxon>
        <taxon>Spermatophyta</taxon>
        <taxon>Magnoliopsida</taxon>
        <taxon>eudicotyledons</taxon>
        <taxon>Gunneridae</taxon>
        <taxon>Pentapetalae</taxon>
        <taxon>asterids</taxon>
        <taxon>lamiids</taxon>
        <taxon>Lamiales</taxon>
        <taxon>Oleaceae</taxon>
        <taxon>Oleeae</taxon>
        <taxon>Olea</taxon>
    </lineage>
</organism>
<evidence type="ECO:0000313" key="2">
    <source>
        <dbReference type="EMBL" id="CAA3029266.1"/>
    </source>
</evidence>